<organism evidence="1 2">
    <name type="scientific">Vitrella brassicaformis (strain CCMP3155)</name>
    <dbReference type="NCBI Taxonomy" id="1169540"/>
    <lineage>
        <taxon>Eukaryota</taxon>
        <taxon>Sar</taxon>
        <taxon>Alveolata</taxon>
        <taxon>Colpodellida</taxon>
        <taxon>Vitrellaceae</taxon>
        <taxon>Vitrella</taxon>
    </lineage>
</organism>
<gene>
    <name evidence="1" type="ORF">Vbra_12684</name>
</gene>
<accession>A0A0G4EQS2</accession>
<evidence type="ECO:0000313" key="2">
    <source>
        <dbReference type="Proteomes" id="UP000041254"/>
    </source>
</evidence>
<proteinExistence type="predicted"/>
<dbReference type="InParanoid" id="A0A0G4EQS2"/>
<dbReference type="AlphaFoldDB" id="A0A0G4EQS2"/>
<keyword evidence="2" id="KW-1185">Reference proteome</keyword>
<evidence type="ECO:0000313" key="1">
    <source>
        <dbReference type="EMBL" id="CEL99817.1"/>
    </source>
</evidence>
<sequence>MMSLRIAREFRENLLREWGGAARLRSPNLSYRLFLLTDKTTSPFLAYFHVLREEAANSVSVSVGVFCDEGAPYDGTRELFVRCMGAEMGMRVREEIDERRRCSCAER</sequence>
<dbReference type="VEuPathDB" id="CryptoDB:Vbra_12684"/>
<dbReference type="EMBL" id="CDMY01000289">
    <property type="protein sequence ID" value="CEL99817.1"/>
    <property type="molecule type" value="Genomic_DNA"/>
</dbReference>
<dbReference type="Proteomes" id="UP000041254">
    <property type="component" value="Unassembled WGS sequence"/>
</dbReference>
<protein>
    <submittedName>
        <fullName evidence="1">Uncharacterized protein</fullName>
    </submittedName>
</protein>
<name>A0A0G4EQS2_VITBC</name>
<reference evidence="1 2" key="1">
    <citation type="submission" date="2014-11" db="EMBL/GenBank/DDBJ databases">
        <authorList>
            <person name="Zhu J."/>
            <person name="Qi W."/>
            <person name="Song R."/>
        </authorList>
    </citation>
    <scope>NUCLEOTIDE SEQUENCE [LARGE SCALE GENOMIC DNA]</scope>
</reference>
<dbReference type="PhylomeDB" id="A0A0G4EQS2"/>